<dbReference type="PANTHER" id="PTHR37694:SF1">
    <property type="entry name" value="SLR8022 PROTEIN"/>
    <property type="match status" value="1"/>
</dbReference>
<name>C9LYA2_SELS3</name>
<dbReference type="STRING" id="546271.Selsp_0254"/>
<dbReference type="Gene3D" id="2.60.120.10">
    <property type="entry name" value="Jelly Rolls"/>
    <property type="match status" value="2"/>
</dbReference>
<accession>C9LYA2</accession>
<dbReference type="Proteomes" id="UP000003505">
    <property type="component" value="Unassembled WGS sequence"/>
</dbReference>
<dbReference type="EMBL" id="ACKP02000051">
    <property type="protein sequence ID" value="EEX76132.1"/>
    <property type="molecule type" value="Genomic_DNA"/>
</dbReference>
<dbReference type="InterPro" id="IPR013096">
    <property type="entry name" value="Cupin_2"/>
</dbReference>
<feature type="domain" description="Cupin type-2" evidence="1">
    <location>
        <begin position="151"/>
        <end position="213"/>
    </location>
</feature>
<evidence type="ECO:0000313" key="2">
    <source>
        <dbReference type="EMBL" id="EEX76132.1"/>
    </source>
</evidence>
<dbReference type="SUPFAM" id="SSF51182">
    <property type="entry name" value="RmlC-like cupins"/>
    <property type="match status" value="2"/>
</dbReference>
<reference evidence="2 3" key="1">
    <citation type="submission" date="2009-09" db="EMBL/GenBank/DDBJ databases">
        <authorList>
            <person name="Weinstock G."/>
            <person name="Sodergren E."/>
            <person name="Clifton S."/>
            <person name="Fulton L."/>
            <person name="Fulton B."/>
            <person name="Courtney L."/>
            <person name="Fronick C."/>
            <person name="Harrison M."/>
            <person name="Strong C."/>
            <person name="Farmer C."/>
            <person name="Delahaunty K."/>
            <person name="Markovic C."/>
            <person name="Hall O."/>
            <person name="Minx P."/>
            <person name="Tomlinson C."/>
            <person name="Mitreva M."/>
            <person name="Nelson J."/>
            <person name="Hou S."/>
            <person name="Wollam A."/>
            <person name="Pepin K.H."/>
            <person name="Johnson M."/>
            <person name="Bhonagiri V."/>
            <person name="Nash W.E."/>
            <person name="Warren W."/>
            <person name="Chinwalla A."/>
            <person name="Mardis E.R."/>
            <person name="Wilson R.K."/>
        </authorList>
    </citation>
    <scope>NUCLEOTIDE SEQUENCE [LARGE SCALE GENOMIC DNA]</scope>
    <source>
        <strain evidence="3">ATCC 35185 / DSM 20758 / VPI D19B-28</strain>
    </source>
</reference>
<protein>
    <submittedName>
        <fullName evidence="2">Cupin domain protein</fullName>
    </submittedName>
</protein>
<dbReference type="AlphaFoldDB" id="C9LYA2"/>
<evidence type="ECO:0000313" key="3">
    <source>
        <dbReference type="Proteomes" id="UP000003505"/>
    </source>
</evidence>
<proteinExistence type="predicted"/>
<dbReference type="InterPro" id="IPR011051">
    <property type="entry name" value="RmlC_Cupin_sf"/>
</dbReference>
<evidence type="ECO:0000259" key="1">
    <source>
        <dbReference type="Pfam" id="PF07883"/>
    </source>
</evidence>
<dbReference type="Pfam" id="PF07883">
    <property type="entry name" value="Cupin_2"/>
    <property type="match status" value="1"/>
</dbReference>
<dbReference type="eggNOG" id="COG1917">
    <property type="taxonomic scope" value="Bacteria"/>
</dbReference>
<dbReference type="InterPro" id="IPR014710">
    <property type="entry name" value="RmlC-like_jellyroll"/>
</dbReference>
<dbReference type="PANTHER" id="PTHR37694">
    <property type="entry name" value="SLR8022 PROTEIN"/>
    <property type="match status" value="1"/>
</dbReference>
<comment type="caution">
    <text evidence="2">The sequence shown here is derived from an EMBL/GenBank/DDBJ whole genome shotgun (WGS) entry which is preliminary data.</text>
</comment>
<organism evidence="2 3">
    <name type="scientific">Selenomonas sputigena (strain ATCC 35185 / DSM 20758 / CCUG 44933 / VPI D19B-28)</name>
    <dbReference type="NCBI Taxonomy" id="546271"/>
    <lineage>
        <taxon>Bacteria</taxon>
        <taxon>Bacillati</taxon>
        <taxon>Bacillota</taxon>
        <taxon>Negativicutes</taxon>
        <taxon>Selenomonadales</taxon>
        <taxon>Selenomonadaceae</taxon>
        <taxon>Selenomonas</taxon>
    </lineage>
</organism>
<dbReference type="CDD" id="cd02230">
    <property type="entry name" value="cupin_HP0902-like"/>
    <property type="match status" value="1"/>
</dbReference>
<sequence>MTAMKGQAGKVFSPAEEMAPVPGCTVSEAISAAGGNNVVWFSLAEATDISAESYERRRLWYVASGAMEAVEESGNTPLAAGDFFVVPVGTPVGVKTERGAVYLEISLQEGKTMNKAIEDKKVFQLAELLPCQEGKIVNMDLVQSPNLKFVLMSFGAGTGLDEHAAPGEALVFALEGEAVIGYEGKEYTVHAGENFKFAKNGRHYVRAVKNFKMALMLELA</sequence>
<gene>
    <name evidence="2" type="ORF">SELSPUOL_02461</name>
</gene>